<evidence type="ECO:0000259" key="2">
    <source>
        <dbReference type="Pfam" id="PF12802"/>
    </source>
</evidence>
<sequence>MILQHLFHAGPCSRADLARATGLTRVTVSDLVAALLQAGLVEELGQQPRPDNKVGKPATLVGLRTDSFQIVGIDLLDVAAHGAVLDLTGAVVERRGVPEMPTGDAGVRALVALCAELLALATHPVLGIGITSPGVIDEAGTVLQAPNREWYDLPLAEILTAELGVPAQVANDANAAALGEFTFGGATGSGLLTISVGDGVGAGLILDGALLLGQGAVGELGHVTVIDDDVPDAMLGTPERCACGRLGCLETILSVPALRRRIAGLDPRAAEAALAAVGHRLGLVLAPVVSMVNLTEIVLSGPADLLGGPLLDATLSTIRERTLPYVSRDLQLRMTTLGEDGALAGAAVLVLSGRLGVS</sequence>
<comment type="caution">
    <text evidence="3">The sequence shown here is derived from an EMBL/GenBank/DDBJ whole genome shotgun (WGS) entry which is preliminary data.</text>
</comment>
<dbReference type="EMBL" id="WHPD01002311">
    <property type="protein sequence ID" value="MPV89141.1"/>
    <property type="molecule type" value="Genomic_DNA"/>
</dbReference>
<dbReference type="SUPFAM" id="SSF46785">
    <property type="entry name" value="Winged helix' DNA-binding domain"/>
    <property type="match status" value="1"/>
</dbReference>
<evidence type="ECO:0000256" key="1">
    <source>
        <dbReference type="ARBA" id="ARBA00006479"/>
    </source>
</evidence>
<dbReference type="InterPro" id="IPR049874">
    <property type="entry name" value="ROK_cs"/>
</dbReference>
<dbReference type="PROSITE" id="PS01125">
    <property type="entry name" value="ROK"/>
    <property type="match status" value="1"/>
</dbReference>
<protein>
    <submittedName>
        <fullName evidence="3">ROK family protein</fullName>
    </submittedName>
</protein>
<dbReference type="InterPro" id="IPR043129">
    <property type="entry name" value="ATPase_NBD"/>
</dbReference>
<keyword evidence="4" id="KW-1185">Reference proteome</keyword>
<dbReference type="Gene3D" id="1.10.10.10">
    <property type="entry name" value="Winged helix-like DNA-binding domain superfamily/Winged helix DNA-binding domain"/>
    <property type="match status" value="1"/>
</dbReference>
<dbReference type="Gene3D" id="3.30.420.40">
    <property type="match status" value="2"/>
</dbReference>
<organism evidence="3 4">
    <name type="scientific">Georgenia ruanii</name>
    <dbReference type="NCBI Taxonomy" id="348442"/>
    <lineage>
        <taxon>Bacteria</taxon>
        <taxon>Bacillati</taxon>
        <taxon>Actinomycetota</taxon>
        <taxon>Actinomycetes</taxon>
        <taxon>Micrococcales</taxon>
        <taxon>Bogoriellaceae</taxon>
        <taxon>Georgenia</taxon>
    </lineage>
</organism>
<feature type="domain" description="HTH marR-type" evidence="2">
    <location>
        <begin position="2"/>
        <end position="42"/>
    </location>
</feature>
<dbReference type="InterPro" id="IPR036390">
    <property type="entry name" value="WH_DNA-bd_sf"/>
</dbReference>
<proteinExistence type="inferred from homology"/>
<gene>
    <name evidence="3" type="ORF">GB882_10720</name>
</gene>
<name>A0A7J9UWY8_9MICO</name>
<dbReference type="SUPFAM" id="SSF53067">
    <property type="entry name" value="Actin-like ATPase domain"/>
    <property type="match status" value="1"/>
</dbReference>
<reference evidence="3 4" key="1">
    <citation type="submission" date="2019-10" db="EMBL/GenBank/DDBJ databases">
        <title>Georgenia wutianyii sp. nov. and Georgenia yuyongxinii sp. nov. isolated from plateau pika (Ochotona curzoniae) in the Qinghai-Tibet plateau of China.</title>
        <authorList>
            <person name="Tian Z."/>
        </authorList>
    </citation>
    <scope>NUCLEOTIDE SEQUENCE [LARGE SCALE GENOMIC DNA]</scope>
    <source>
        <strain evidence="3 4">JCM 15130</strain>
    </source>
</reference>
<dbReference type="Proteomes" id="UP000429644">
    <property type="component" value="Unassembled WGS sequence"/>
</dbReference>
<dbReference type="InterPro" id="IPR000835">
    <property type="entry name" value="HTH_MarR-typ"/>
</dbReference>
<dbReference type="PANTHER" id="PTHR18964:SF149">
    <property type="entry name" value="BIFUNCTIONAL UDP-N-ACETYLGLUCOSAMINE 2-EPIMERASE_N-ACETYLMANNOSAMINE KINASE"/>
    <property type="match status" value="1"/>
</dbReference>
<comment type="similarity">
    <text evidence="1">Belongs to the ROK (NagC/XylR) family.</text>
</comment>
<dbReference type="GO" id="GO:0003700">
    <property type="term" value="F:DNA-binding transcription factor activity"/>
    <property type="evidence" value="ECO:0007669"/>
    <property type="project" value="InterPro"/>
</dbReference>
<dbReference type="InterPro" id="IPR000600">
    <property type="entry name" value="ROK"/>
</dbReference>
<dbReference type="PANTHER" id="PTHR18964">
    <property type="entry name" value="ROK (REPRESSOR, ORF, KINASE) FAMILY"/>
    <property type="match status" value="1"/>
</dbReference>
<feature type="non-terminal residue" evidence="3">
    <location>
        <position position="1"/>
    </location>
</feature>
<dbReference type="Pfam" id="PF12802">
    <property type="entry name" value="MarR_2"/>
    <property type="match status" value="1"/>
</dbReference>
<evidence type="ECO:0000313" key="4">
    <source>
        <dbReference type="Proteomes" id="UP000429644"/>
    </source>
</evidence>
<dbReference type="Pfam" id="PF00480">
    <property type="entry name" value="ROK"/>
    <property type="match status" value="1"/>
</dbReference>
<accession>A0A7J9UWY8</accession>
<dbReference type="InterPro" id="IPR036388">
    <property type="entry name" value="WH-like_DNA-bd_sf"/>
</dbReference>
<dbReference type="AlphaFoldDB" id="A0A7J9UWY8"/>
<evidence type="ECO:0000313" key="3">
    <source>
        <dbReference type="EMBL" id="MPV89141.1"/>
    </source>
</evidence>